<dbReference type="EMBL" id="UINC01000876">
    <property type="protein sequence ID" value="SUZ62527.1"/>
    <property type="molecule type" value="Genomic_DNA"/>
</dbReference>
<dbReference type="EC" id="4.1.1.23" evidence="3"/>
<dbReference type="GO" id="GO:0004590">
    <property type="term" value="F:orotidine-5'-phosphate decarboxylase activity"/>
    <property type="evidence" value="ECO:0007669"/>
    <property type="project" value="UniProtKB-EC"/>
</dbReference>
<dbReference type="Pfam" id="PF00215">
    <property type="entry name" value="OMPdecase"/>
    <property type="match status" value="1"/>
</dbReference>
<dbReference type="InterPro" id="IPR013785">
    <property type="entry name" value="Aldolase_TIM"/>
</dbReference>
<dbReference type="SUPFAM" id="SSF51366">
    <property type="entry name" value="Ribulose-phoshate binding barrel"/>
    <property type="match status" value="1"/>
</dbReference>
<evidence type="ECO:0000256" key="1">
    <source>
        <dbReference type="ARBA" id="ARBA00004861"/>
    </source>
</evidence>
<evidence type="ECO:0000256" key="7">
    <source>
        <dbReference type="ARBA" id="ARBA00023239"/>
    </source>
</evidence>
<dbReference type="GO" id="GO:0006207">
    <property type="term" value="P:'de novo' pyrimidine nucleobase biosynthetic process"/>
    <property type="evidence" value="ECO:0007669"/>
    <property type="project" value="InterPro"/>
</dbReference>
<dbReference type="InterPro" id="IPR001754">
    <property type="entry name" value="OMPdeCOase_dom"/>
</dbReference>
<comment type="pathway">
    <text evidence="1">Pyrimidine metabolism; UMP biosynthesis via de novo pathway; UMP from orotate: step 2/2.</text>
</comment>
<feature type="domain" description="Orotidine 5'-phosphate decarboxylase" evidence="10">
    <location>
        <begin position="18"/>
        <end position="242"/>
    </location>
</feature>
<comment type="similarity">
    <text evidence="2">Belongs to the OMP decarboxylase family. Type 2 subfamily.</text>
</comment>
<dbReference type="UniPathway" id="UPA00070">
    <property type="reaction ID" value="UER00120"/>
</dbReference>
<name>A0A381P828_9ZZZZ</name>
<keyword evidence="5" id="KW-0210">Decarboxylase</keyword>
<evidence type="ECO:0000256" key="3">
    <source>
        <dbReference type="ARBA" id="ARBA00012321"/>
    </source>
</evidence>
<dbReference type="GO" id="GO:0044205">
    <property type="term" value="P:'de novo' UMP biosynthetic process"/>
    <property type="evidence" value="ECO:0007669"/>
    <property type="project" value="UniProtKB-UniPathway"/>
</dbReference>
<dbReference type="InterPro" id="IPR011995">
    <property type="entry name" value="OMPdecase_type-2"/>
</dbReference>
<comment type="catalytic activity">
    <reaction evidence="9">
        <text>orotidine 5'-phosphate + H(+) = UMP + CO2</text>
        <dbReference type="Rhea" id="RHEA:11596"/>
        <dbReference type="ChEBI" id="CHEBI:15378"/>
        <dbReference type="ChEBI" id="CHEBI:16526"/>
        <dbReference type="ChEBI" id="CHEBI:57538"/>
        <dbReference type="ChEBI" id="CHEBI:57865"/>
        <dbReference type="EC" id="4.1.1.23"/>
    </reaction>
</comment>
<dbReference type="Gene3D" id="3.20.20.70">
    <property type="entry name" value="Aldolase class I"/>
    <property type="match status" value="1"/>
</dbReference>
<sequence length="259" mass="28945">MISFIDKLKNSIKTRESNLCVGIDIDKKQFASNVTLEELKDYSFTVIDATRDFAAAYKPNLAFFEEWGSKGFVWLEELIEEIGNQHVIIADAKRGDIGNSAAHYANAFFKHFDCDAITVNPYMGEETITPFSTDFTKGVYVLCVTSNSSAGYIQNDTFKNVINLTNDMNENKNIGLVVGATDMHKMEKIRSLSNLPFLIPGIGAQGGDLENTVNINKEFMDSTLVNVSRSIIFADNKDSKSIYNAAKEFSGQMRKYCEQ</sequence>
<organism evidence="11">
    <name type="scientific">marine metagenome</name>
    <dbReference type="NCBI Taxonomy" id="408172"/>
    <lineage>
        <taxon>unclassified sequences</taxon>
        <taxon>metagenomes</taxon>
        <taxon>ecological metagenomes</taxon>
    </lineage>
</organism>
<dbReference type="NCBIfam" id="TIGR02127">
    <property type="entry name" value="pyrF_sub2"/>
    <property type="match status" value="1"/>
</dbReference>
<dbReference type="PANTHER" id="PTHR43375">
    <property type="entry name" value="OROTIDINE 5'-PHOSPHATE DECARBOXYLASE"/>
    <property type="match status" value="1"/>
</dbReference>
<protein>
    <recommendedName>
        <fullName evidence="4">Orotidine 5'-phosphate decarboxylase</fullName>
        <ecNumber evidence="3">4.1.1.23</ecNumber>
    </recommendedName>
    <alternativeName>
        <fullName evidence="8">OMP decarboxylase</fullName>
    </alternativeName>
</protein>
<dbReference type="PANTHER" id="PTHR43375:SF1">
    <property type="entry name" value="OROTIDINE 5'-PHOSPHATE DECARBOXYLASE"/>
    <property type="match status" value="1"/>
</dbReference>
<evidence type="ECO:0000256" key="5">
    <source>
        <dbReference type="ARBA" id="ARBA00022793"/>
    </source>
</evidence>
<gene>
    <name evidence="11" type="ORF">METZ01_LOCUS15381</name>
</gene>
<keyword evidence="7" id="KW-0456">Lyase</keyword>
<dbReference type="InterPro" id="IPR011060">
    <property type="entry name" value="RibuloseP-bd_barrel"/>
</dbReference>
<accession>A0A381P828</accession>
<evidence type="ECO:0000256" key="9">
    <source>
        <dbReference type="ARBA" id="ARBA00049157"/>
    </source>
</evidence>
<reference evidence="11" key="1">
    <citation type="submission" date="2018-05" db="EMBL/GenBank/DDBJ databases">
        <authorList>
            <person name="Lanie J.A."/>
            <person name="Ng W.-L."/>
            <person name="Kazmierczak K.M."/>
            <person name="Andrzejewski T.M."/>
            <person name="Davidsen T.M."/>
            <person name="Wayne K.J."/>
            <person name="Tettelin H."/>
            <person name="Glass J.I."/>
            <person name="Rusch D."/>
            <person name="Podicherti R."/>
            <person name="Tsui H.-C.T."/>
            <person name="Winkler M.E."/>
        </authorList>
    </citation>
    <scope>NUCLEOTIDE SEQUENCE</scope>
</reference>
<dbReference type="AlphaFoldDB" id="A0A381P828"/>
<evidence type="ECO:0000256" key="4">
    <source>
        <dbReference type="ARBA" id="ARBA00021923"/>
    </source>
</evidence>
<evidence type="ECO:0000256" key="6">
    <source>
        <dbReference type="ARBA" id="ARBA00022975"/>
    </source>
</evidence>
<evidence type="ECO:0000313" key="11">
    <source>
        <dbReference type="EMBL" id="SUZ62527.1"/>
    </source>
</evidence>
<proteinExistence type="inferred from homology"/>
<evidence type="ECO:0000256" key="8">
    <source>
        <dbReference type="ARBA" id="ARBA00033428"/>
    </source>
</evidence>
<keyword evidence="6" id="KW-0665">Pyrimidine biosynthesis</keyword>
<evidence type="ECO:0000256" key="2">
    <source>
        <dbReference type="ARBA" id="ARBA00008847"/>
    </source>
</evidence>
<dbReference type="CDD" id="cd04725">
    <property type="entry name" value="OMP_decarboxylase_like"/>
    <property type="match status" value="1"/>
</dbReference>
<dbReference type="SMART" id="SM00934">
    <property type="entry name" value="OMPdecase"/>
    <property type="match status" value="1"/>
</dbReference>
<evidence type="ECO:0000259" key="10">
    <source>
        <dbReference type="SMART" id="SM00934"/>
    </source>
</evidence>